<dbReference type="PANTHER" id="PTHR21262">
    <property type="entry name" value="GUANOSINE-3',5'-BIS DIPHOSPHATE 3'-PYROPHOSPHOHYDROLASE"/>
    <property type="match status" value="1"/>
</dbReference>
<dbReference type="InterPro" id="IPR045865">
    <property type="entry name" value="ACT-like_dom_sf"/>
</dbReference>
<dbReference type="Pfam" id="PF19296">
    <property type="entry name" value="RelA_AH_RIS"/>
    <property type="match status" value="1"/>
</dbReference>
<dbReference type="InterPro" id="IPR004811">
    <property type="entry name" value="RelA/Spo_fam"/>
</dbReference>
<dbReference type="PANTHER" id="PTHR21262:SF36">
    <property type="entry name" value="BIFUNCTIONAL (P)PPGPP SYNTHASE_HYDROLASE SPOT"/>
    <property type="match status" value="1"/>
</dbReference>
<dbReference type="Pfam" id="PF04607">
    <property type="entry name" value="RelA_SpoT"/>
    <property type="match status" value="1"/>
</dbReference>
<sequence length="729" mass="81355">MVRAASVVSADEPAPDSEPERRLGELCTLLAAYLEPGTIESIREAYRFAAQAHEGQRRRSGEPYITHPIAVARILAEMRLDAESITAALLHDVIEDTPTAKEGVAERFGEQVAELVDGVSKLGAIDFKSKAEAQAESFRKMILAMARDIRVILIKLADRLHNMRTIWIMPPHKRRQIARETLEIYAPIAQRLGINAVRTELEDLGFAALYPLRYRALKEKLARQRGRRGVILDTVCEQVRSRLAELGIDAEVVGREKHLWSIYCKMAQKQLNFRDVFDVYGFRVLVASVDDCYRVLGVLHSLYKPRPGRIKDYIAIPKANGYQSLHTTLVGPHRIRLEAQIRTREMHAVAESGIAAHWLYKEAAEGDNTAQVRAREWVRDLLEMQRSVGTSEEFIESVKIDLVPNEVYVFTPQGDITELPSNATPVDFAYAIHSEIGDCCVAAKVDHRLTPLRTPLQTGQMVEIITAPVARPNPVWLDFVVTAKARTAIRHALKRLKDEEAIELGRRMVDRALGALSLDLEGLGEARIAAALEGAGSESLEELLKEVGLGRRVPWLVAQQLSGLDQGEAELEARPDEGDEHGQLTIRGNEGTVLTFARCCRPIPGDPIVGFASTGRGVVIHHRDCKNVGGQRKARQKWVDVEWDTQADAEFPTAIRIDVVNERGALALLAHAIAERGSSIENVTIEERDGMLATVRFLILVRDRRHLASVMRHLRAMSPVQRIVRKKDG</sequence>
<dbReference type="InterPro" id="IPR006674">
    <property type="entry name" value="HD_domain"/>
</dbReference>
<dbReference type="SUPFAM" id="SSF55021">
    <property type="entry name" value="ACT-like"/>
    <property type="match status" value="1"/>
</dbReference>
<dbReference type="CDD" id="cd00077">
    <property type="entry name" value="HDc"/>
    <property type="match status" value="1"/>
</dbReference>
<dbReference type="PROSITE" id="PS51831">
    <property type="entry name" value="HD"/>
    <property type="match status" value="1"/>
</dbReference>
<dbReference type="Gene3D" id="1.10.3210.10">
    <property type="entry name" value="Hypothetical protein af1432"/>
    <property type="match status" value="1"/>
</dbReference>
<dbReference type="SMART" id="SM00471">
    <property type="entry name" value="HDc"/>
    <property type="match status" value="1"/>
</dbReference>
<feature type="region of interest" description="Disordered" evidence="6">
    <location>
        <begin position="1"/>
        <end position="21"/>
    </location>
</feature>
<dbReference type="EMBL" id="NRSH01000136">
    <property type="protein sequence ID" value="MBK1727362.1"/>
    <property type="molecule type" value="Genomic_DNA"/>
</dbReference>
<evidence type="ECO:0000259" key="8">
    <source>
        <dbReference type="PROSITE" id="PS51831"/>
    </source>
</evidence>
<dbReference type="InterPro" id="IPR012676">
    <property type="entry name" value="TGS-like"/>
</dbReference>
<dbReference type="InterPro" id="IPR043519">
    <property type="entry name" value="NT_sf"/>
</dbReference>
<dbReference type="InterPro" id="IPR002912">
    <property type="entry name" value="ACT_dom"/>
</dbReference>
<gene>
    <name evidence="10" type="ORF">CKO13_10100</name>
</gene>
<dbReference type="CDD" id="cd01668">
    <property type="entry name" value="TGS_RSH"/>
    <property type="match status" value="1"/>
</dbReference>
<accession>A0ABS1E863</accession>
<feature type="domain" description="ACT" evidence="7">
    <location>
        <begin position="654"/>
        <end position="728"/>
    </location>
</feature>
<dbReference type="Gene3D" id="3.10.20.30">
    <property type="match status" value="1"/>
</dbReference>
<comment type="pathway">
    <text evidence="2">Purine metabolism; ppGpp biosynthesis; ppGpp from GDP: step 1/1.</text>
</comment>
<evidence type="ECO:0000256" key="6">
    <source>
        <dbReference type="SAM" id="MobiDB-lite"/>
    </source>
</evidence>
<dbReference type="SMART" id="SM00954">
    <property type="entry name" value="RelA_SpoT"/>
    <property type="match status" value="1"/>
</dbReference>
<dbReference type="InterPro" id="IPR004095">
    <property type="entry name" value="TGS"/>
</dbReference>
<dbReference type="NCBIfam" id="NF008303">
    <property type="entry name" value="PRK11092.1"/>
    <property type="match status" value="1"/>
</dbReference>
<comment type="caution">
    <text evidence="10">The sequence shown here is derived from an EMBL/GenBank/DDBJ whole genome shotgun (WGS) entry which is preliminary data.</text>
</comment>
<dbReference type="PROSITE" id="PS51671">
    <property type="entry name" value="ACT"/>
    <property type="match status" value="1"/>
</dbReference>
<comment type="similarity">
    <text evidence="5">Belongs to the relA/spoT family.</text>
</comment>
<proteinExistence type="inferred from homology"/>
<evidence type="ECO:0000313" key="11">
    <source>
        <dbReference type="Proteomes" id="UP000738126"/>
    </source>
</evidence>
<dbReference type="InterPro" id="IPR003607">
    <property type="entry name" value="HD/PDEase_dom"/>
</dbReference>
<reference evidence="10 11" key="1">
    <citation type="journal article" date="2020" name="Microorganisms">
        <title>Osmotic Adaptation and Compatible Solute Biosynthesis of Phototrophic Bacteria as Revealed from Genome Analyses.</title>
        <authorList>
            <person name="Imhoff J.F."/>
            <person name="Rahn T."/>
            <person name="Kunzel S."/>
            <person name="Keller A."/>
            <person name="Neulinger S.C."/>
        </authorList>
    </citation>
    <scope>NUCLEOTIDE SEQUENCE [LARGE SCALE GENOMIC DNA]</scope>
    <source>
        <strain evidence="10 11">DSM 15116</strain>
    </source>
</reference>
<dbReference type="PROSITE" id="PS51880">
    <property type="entry name" value="TGS"/>
    <property type="match status" value="1"/>
</dbReference>
<evidence type="ECO:0000256" key="2">
    <source>
        <dbReference type="ARBA" id="ARBA00024329"/>
    </source>
</evidence>
<dbReference type="SUPFAM" id="SSF109604">
    <property type="entry name" value="HD-domain/PDEase-like"/>
    <property type="match status" value="1"/>
</dbReference>
<dbReference type="SUPFAM" id="SSF81301">
    <property type="entry name" value="Nucleotidyltransferase"/>
    <property type="match status" value="1"/>
</dbReference>
<dbReference type="RefSeq" id="WP_200260492.1">
    <property type="nucleotide sequence ID" value="NZ_NRSH01000136.1"/>
</dbReference>
<keyword evidence="1" id="KW-0378">Hydrolase</keyword>
<dbReference type="SUPFAM" id="SSF81271">
    <property type="entry name" value="TGS-like"/>
    <property type="match status" value="1"/>
</dbReference>
<protein>
    <recommendedName>
        <fullName evidence="3">guanosine-3',5'-bis(diphosphate) 3'-diphosphatase</fullName>
        <ecNumber evidence="3">3.1.7.2</ecNumber>
    </recommendedName>
</protein>
<dbReference type="InterPro" id="IPR045600">
    <property type="entry name" value="RelA/SpoT_AH_RIS"/>
</dbReference>
<dbReference type="Proteomes" id="UP000738126">
    <property type="component" value="Unassembled WGS sequence"/>
</dbReference>
<dbReference type="InterPro" id="IPR033655">
    <property type="entry name" value="TGS_RelA/SpoT"/>
</dbReference>
<evidence type="ECO:0000259" key="9">
    <source>
        <dbReference type="PROSITE" id="PS51880"/>
    </source>
</evidence>
<organism evidence="10 11">
    <name type="scientific">Halorhodospira neutriphila</name>
    <dbReference type="NCBI Taxonomy" id="168379"/>
    <lineage>
        <taxon>Bacteria</taxon>
        <taxon>Pseudomonadati</taxon>
        <taxon>Pseudomonadota</taxon>
        <taxon>Gammaproteobacteria</taxon>
        <taxon>Chromatiales</taxon>
        <taxon>Ectothiorhodospiraceae</taxon>
        <taxon>Halorhodospira</taxon>
    </lineage>
</organism>
<comment type="function">
    <text evidence="5">In eubacteria ppGpp (guanosine 3'-diphosphate 5'-diphosphate) is a mediator of the stringent response that coordinates a variety of cellular activities in response to changes in nutritional abundance.</text>
</comment>
<dbReference type="Gene3D" id="3.30.70.260">
    <property type="match status" value="1"/>
</dbReference>
<feature type="domain" description="TGS" evidence="9">
    <location>
        <begin position="405"/>
        <end position="466"/>
    </location>
</feature>
<evidence type="ECO:0000256" key="1">
    <source>
        <dbReference type="ARBA" id="ARBA00022801"/>
    </source>
</evidence>
<dbReference type="InterPro" id="IPR012675">
    <property type="entry name" value="Beta-grasp_dom_sf"/>
</dbReference>
<evidence type="ECO:0000256" key="3">
    <source>
        <dbReference type="ARBA" id="ARBA00024387"/>
    </source>
</evidence>
<dbReference type="CDD" id="cd05399">
    <property type="entry name" value="NT_Rel-Spo_like"/>
    <property type="match status" value="1"/>
</dbReference>
<dbReference type="InterPro" id="IPR007685">
    <property type="entry name" value="RelA_SpoT"/>
</dbReference>
<dbReference type="Pfam" id="PF13328">
    <property type="entry name" value="HD_4"/>
    <property type="match status" value="1"/>
</dbReference>
<dbReference type="Pfam" id="PF13291">
    <property type="entry name" value="ACT_4"/>
    <property type="match status" value="1"/>
</dbReference>
<evidence type="ECO:0000259" key="7">
    <source>
        <dbReference type="PROSITE" id="PS51671"/>
    </source>
</evidence>
<feature type="domain" description="HD" evidence="8">
    <location>
        <begin position="64"/>
        <end position="163"/>
    </location>
</feature>
<evidence type="ECO:0000256" key="5">
    <source>
        <dbReference type="RuleBase" id="RU003847"/>
    </source>
</evidence>
<keyword evidence="11" id="KW-1185">Reference proteome</keyword>
<dbReference type="Pfam" id="PF02824">
    <property type="entry name" value="TGS"/>
    <property type="match status" value="1"/>
</dbReference>
<evidence type="ECO:0000313" key="10">
    <source>
        <dbReference type="EMBL" id="MBK1727362.1"/>
    </source>
</evidence>
<dbReference type="EC" id="3.1.7.2" evidence="3"/>
<dbReference type="NCBIfam" id="TIGR00691">
    <property type="entry name" value="spoT_relA"/>
    <property type="match status" value="1"/>
</dbReference>
<name>A0ABS1E863_9GAMM</name>
<dbReference type="Gene3D" id="3.30.460.10">
    <property type="entry name" value="Beta Polymerase, domain 2"/>
    <property type="match status" value="1"/>
</dbReference>
<comment type="catalytic activity">
    <reaction evidence="4">
        <text>guanosine 3',5'-bis(diphosphate) + H2O = GDP + diphosphate + H(+)</text>
        <dbReference type="Rhea" id="RHEA:14253"/>
        <dbReference type="ChEBI" id="CHEBI:15377"/>
        <dbReference type="ChEBI" id="CHEBI:15378"/>
        <dbReference type="ChEBI" id="CHEBI:33019"/>
        <dbReference type="ChEBI" id="CHEBI:58189"/>
        <dbReference type="ChEBI" id="CHEBI:77828"/>
        <dbReference type="EC" id="3.1.7.2"/>
    </reaction>
</comment>
<dbReference type="CDD" id="cd04876">
    <property type="entry name" value="ACT_RelA-SpoT"/>
    <property type="match status" value="1"/>
</dbReference>
<evidence type="ECO:0000256" key="4">
    <source>
        <dbReference type="ARBA" id="ARBA00047968"/>
    </source>
</evidence>